<dbReference type="EMBL" id="MU155558">
    <property type="protein sequence ID" value="KAF9472252.1"/>
    <property type="molecule type" value="Genomic_DNA"/>
</dbReference>
<keyword evidence="2" id="KW-1185">Reference proteome</keyword>
<dbReference type="Proteomes" id="UP000807469">
    <property type="component" value="Unassembled WGS sequence"/>
</dbReference>
<dbReference type="OrthoDB" id="2322499at2759"/>
<protein>
    <recommendedName>
        <fullName evidence="3">F-box domain-containing protein</fullName>
    </recommendedName>
</protein>
<dbReference type="SUPFAM" id="SSF81383">
    <property type="entry name" value="F-box domain"/>
    <property type="match status" value="1"/>
</dbReference>
<evidence type="ECO:0008006" key="3">
    <source>
        <dbReference type="Google" id="ProtNLM"/>
    </source>
</evidence>
<evidence type="ECO:0000313" key="1">
    <source>
        <dbReference type="EMBL" id="KAF9472252.1"/>
    </source>
</evidence>
<dbReference type="InterPro" id="IPR036047">
    <property type="entry name" value="F-box-like_dom_sf"/>
</dbReference>
<evidence type="ECO:0000313" key="2">
    <source>
        <dbReference type="Proteomes" id="UP000807469"/>
    </source>
</evidence>
<sequence length="758" mass="87236">METSLVEHNVIPLKSNLSGSPTLTPSDIEVLLPFQQQSSEDLQNELWPGGGRNWEYRAGEWRGFRKRGNYVKAYVLQMLRCDTKPHRPRVPWSLEGIWDWFPLELICSIFSLLHPIDLYHAIRATKHLRRFLLDKSFSSIWKQCFLNYPDIPFYPDDVSPPKWVSLMFGPATCDCCGVDNCLVNYASRSRTCANCQDHDYYLKDDDRLLTFIQKVIGDFPKEKDDIWPLLTQIYKPTSVEWSSGFYAFPYRDLVYIGYYIGQIKQVAREMRKYLLDIKKGVPEARENYEAYLNATKALAINHQRRSADFGRSHCRAKMALERLGYDSRDVAKALSLFNPIAQKANQSIFAMSDPILTTSKLPKYMPALEGVVCEARRRRLTPSRKKQVDVCYTEITKKLLTHPAIRHILFPCPDIIYKSHVFNDYVNDPQEEVGPLDYEIAEAEIRRILETYLSTKRCRLIKILQEKGFLACDTNEDSDIKRASELAAAVFECCGKVCVGFDEAEMHLCQTSHGAYLSRKIAIDDASTLCFSESAYQALKAIVRMLGLGLESLRSLTVTDLDAFNRRFICTKCKLFMNDGVHGLLALTWRECLDHVMEASDISGRFQKHIPVFDILSEASTSHLLAHGESSPKPSDPVWACCYCPRNMTLTKADAINHAFEVHGITNPVERRDFAFVRDEFSPKHLLNFVGLDENAYHRCLRCPPMTQKLWENKDRDLYHHLWDKHNIKSTDLVEGVDWEKVKAVEDDSWILEALKVE</sequence>
<gene>
    <name evidence="1" type="ORF">BDN70DRAFT_900684</name>
</gene>
<proteinExistence type="predicted"/>
<dbReference type="AlphaFoldDB" id="A0A9P6CMX9"/>
<name>A0A9P6CMX9_9AGAR</name>
<accession>A0A9P6CMX9</accession>
<reference evidence="1" key="1">
    <citation type="submission" date="2020-11" db="EMBL/GenBank/DDBJ databases">
        <authorList>
            <consortium name="DOE Joint Genome Institute"/>
            <person name="Ahrendt S."/>
            <person name="Riley R."/>
            <person name="Andreopoulos W."/>
            <person name="Labutti K."/>
            <person name="Pangilinan J."/>
            <person name="Ruiz-Duenas F.J."/>
            <person name="Barrasa J.M."/>
            <person name="Sanchez-Garcia M."/>
            <person name="Camarero S."/>
            <person name="Miyauchi S."/>
            <person name="Serrano A."/>
            <person name="Linde D."/>
            <person name="Babiker R."/>
            <person name="Drula E."/>
            <person name="Ayuso-Fernandez I."/>
            <person name="Pacheco R."/>
            <person name="Padilla G."/>
            <person name="Ferreira P."/>
            <person name="Barriuso J."/>
            <person name="Kellner H."/>
            <person name="Castanera R."/>
            <person name="Alfaro M."/>
            <person name="Ramirez L."/>
            <person name="Pisabarro A.G."/>
            <person name="Kuo A."/>
            <person name="Tritt A."/>
            <person name="Lipzen A."/>
            <person name="He G."/>
            <person name="Yan M."/>
            <person name="Ng V."/>
            <person name="Cullen D."/>
            <person name="Martin F."/>
            <person name="Rosso M.-N."/>
            <person name="Henrissat B."/>
            <person name="Hibbett D."/>
            <person name="Martinez A.T."/>
            <person name="Grigoriev I.V."/>
        </authorList>
    </citation>
    <scope>NUCLEOTIDE SEQUENCE</scope>
    <source>
        <strain evidence="1">CIRM-BRFM 674</strain>
    </source>
</reference>
<comment type="caution">
    <text evidence="1">The sequence shown here is derived from an EMBL/GenBank/DDBJ whole genome shotgun (WGS) entry which is preliminary data.</text>
</comment>
<organism evidence="1 2">
    <name type="scientific">Pholiota conissans</name>
    <dbReference type="NCBI Taxonomy" id="109636"/>
    <lineage>
        <taxon>Eukaryota</taxon>
        <taxon>Fungi</taxon>
        <taxon>Dikarya</taxon>
        <taxon>Basidiomycota</taxon>
        <taxon>Agaricomycotina</taxon>
        <taxon>Agaricomycetes</taxon>
        <taxon>Agaricomycetidae</taxon>
        <taxon>Agaricales</taxon>
        <taxon>Agaricineae</taxon>
        <taxon>Strophariaceae</taxon>
        <taxon>Pholiota</taxon>
    </lineage>
</organism>